<dbReference type="InterPro" id="IPR001375">
    <property type="entry name" value="Peptidase_S9_cat"/>
</dbReference>
<evidence type="ECO:0000256" key="1">
    <source>
        <dbReference type="ARBA" id="ARBA00022801"/>
    </source>
</evidence>
<evidence type="ECO:0000259" key="2">
    <source>
        <dbReference type="Pfam" id="PF00326"/>
    </source>
</evidence>
<dbReference type="Proteomes" id="UP000183015">
    <property type="component" value="Unassembled WGS sequence"/>
</dbReference>
<dbReference type="SUPFAM" id="SSF82171">
    <property type="entry name" value="DPP6 N-terminal domain-like"/>
    <property type="match status" value="1"/>
</dbReference>
<accession>A0A1H7L0M9</accession>
<dbReference type="STRING" id="235985.SAMN05414137_104291"/>
<sequence>MTDGQHEVPLIPREVLFGNPARMSPALSADGERIAFLAPHEGVLNVWVGSWRKGDHRPVTDDRGRGVRTFAWAHDGRHLLWLQDQDGDENTRLYAVDPADGVTRELTRFPGVQTRICGLSREVPGTVLVGLNLRRPDLHDAYRLHLETGELVLAAENEGFSGWITDAALRVRGAVRALPEGGCEILARDDEQAPWRVVHAVGAEDESTTRPLGFDAEGRRLLLLSSKDAETARLLSLDLTDPDAPGEVLYADPEFDVVGVGFEPGGRRPQFVQVRRERGETEVLDPALAEDFALLDAHAPGDLTVLGRDDADRYWLVQYNSDRAPAAYCVYDRVGRTVEFLFSHLPELEGYRLAPMEPFSFRARDGLTVRGYLSFPPGAERRALPVVVCVHGGPWTRDVWGYRAEPQWLANRGYLCVQVNFRGSTGYGKRFVNAGDRQWGAAMQDDLHDAVAHLVASGLADPDRVAIHGGSYGGYAALAGVAFTPDAFRCAVAVAAPSDLRSFITSVPATWGPLRGTLHRRIGDPVVDAELLRERSPLASVDRIRVPLLVAHGANDPRVRQEEAEQLVAALERNGVPHEYLLFRDEGHGFVRPRNRLAFYAAAERFLAEHLGGRAESSEQPD</sequence>
<keyword evidence="1" id="KW-0378">Hydrolase</keyword>
<reference evidence="4" key="1">
    <citation type="submission" date="2016-10" db="EMBL/GenBank/DDBJ databases">
        <authorList>
            <person name="Varghese N."/>
        </authorList>
    </citation>
    <scope>NUCLEOTIDE SEQUENCE [LARGE SCALE GENOMIC DNA]</scope>
    <source>
        <strain evidence="4">DSM 45096 / BCRC 16803 / CGMCC 4.1857 / CIP 109030 / JCM 12277 / KCTC 19219 / NBRC 100920 / 33214</strain>
    </source>
</reference>
<dbReference type="Gene3D" id="3.40.50.1820">
    <property type="entry name" value="alpha/beta hydrolase"/>
    <property type="match status" value="1"/>
</dbReference>
<proteinExistence type="predicted"/>
<dbReference type="Pfam" id="PF00326">
    <property type="entry name" value="Peptidase_S9"/>
    <property type="match status" value="1"/>
</dbReference>
<name>A0A1H7L0M9_STRJI</name>
<organism evidence="3 4">
    <name type="scientific">Streptacidiphilus jiangxiensis</name>
    <dbReference type="NCBI Taxonomy" id="235985"/>
    <lineage>
        <taxon>Bacteria</taxon>
        <taxon>Bacillati</taxon>
        <taxon>Actinomycetota</taxon>
        <taxon>Actinomycetes</taxon>
        <taxon>Kitasatosporales</taxon>
        <taxon>Streptomycetaceae</taxon>
        <taxon>Streptacidiphilus</taxon>
    </lineage>
</organism>
<dbReference type="AlphaFoldDB" id="A0A1H7L0M9"/>
<gene>
    <name evidence="3" type="ORF">SAMN05414137_104291</name>
</gene>
<keyword evidence="3" id="KW-0031">Aminopeptidase</keyword>
<keyword evidence="3" id="KW-0645">Protease</keyword>
<protein>
    <submittedName>
        <fullName evidence="3">Dipeptidyl aminopeptidase/acylaminoacyl peptidase</fullName>
    </submittedName>
</protein>
<dbReference type="SUPFAM" id="SSF53474">
    <property type="entry name" value="alpha/beta-Hydrolases"/>
    <property type="match status" value="1"/>
</dbReference>
<evidence type="ECO:0000313" key="3">
    <source>
        <dbReference type="EMBL" id="SEK92623.1"/>
    </source>
</evidence>
<dbReference type="RefSeq" id="WP_042441623.1">
    <property type="nucleotide sequence ID" value="NZ_BBPN01000001.1"/>
</dbReference>
<dbReference type="PANTHER" id="PTHR42776">
    <property type="entry name" value="SERINE PEPTIDASE S9 FAMILY MEMBER"/>
    <property type="match status" value="1"/>
</dbReference>
<dbReference type="GO" id="GO:0006508">
    <property type="term" value="P:proteolysis"/>
    <property type="evidence" value="ECO:0007669"/>
    <property type="project" value="InterPro"/>
</dbReference>
<dbReference type="Gene3D" id="2.120.10.30">
    <property type="entry name" value="TolB, C-terminal domain"/>
    <property type="match status" value="1"/>
</dbReference>
<dbReference type="PANTHER" id="PTHR42776:SF27">
    <property type="entry name" value="DIPEPTIDYL PEPTIDASE FAMILY MEMBER 6"/>
    <property type="match status" value="1"/>
</dbReference>
<dbReference type="GO" id="GO:0004177">
    <property type="term" value="F:aminopeptidase activity"/>
    <property type="evidence" value="ECO:0007669"/>
    <property type="project" value="UniProtKB-KW"/>
</dbReference>
<feature type="domain" description="Peptidase S9 prolyl oligopeptidase catalytic" evidence="2">
    <location>
        <begin position="400"/>
        <end position="613"/>
    </location>
</feature>
<dbReference type="eggNOG" id="COG1506">
    <property type="taxonomic scope" value="Bacteria"/>
</dbReference>
<keyword evidence="4" id="KW-1185">Reference proteome</keyword>
<evidence type="ECO:0000313" key="4">
    <source>
        <dbReference type="Proteomes" id="UP000183015"/>
    </source>
</evidence>
<dbReference type="GO" id="GO:0004252">
    <property type="term" value="F:serine-type endopeptidase activity"/>
    <property type="evidence" value="ECO:0007669"/>
    <property type="project" value="TreeGrafter"/>
</dbReference>
<dbReference type="EMBL" id="FOAZ01000004">
    <property type="protein sequence ID" value="SEK92623.1"/>
    <property type="molecule type" value="Genomic_DNA"/>
</dbReference>
<dbReference type="InterPro" id="IPR011042">
    <property type="entry name" value="6-blade_b-propeller_TolB-like"/>
</dbReference>
<dbReference type="InterPro" id="IPR029058">
    <property type="entry name" value="AB_hydrolase_fold"/>
</dbReference>
<dbReference type="OrthoDB" id="128799at2"/>